<dbReference type="Proteomes" id="UP000515158">
    <property type="component" value="Unplaced"/>
</dbReference>
<sequence length="557" mass="60835">MTDLERGAARTAKAAKAAKPRSPSLFAKQYPEPVWPKSLRCCLPQIMACLACGLFNFPEGLSLSYSSSLIPELQRPDSPIPITLNQGVLLASSMVGCMAVGTLLAGVVMNRFGRVNTIRYCTLPFAAGWFLVATASTYEQVLAGRILTGLANPLGVNAAVVFSTEVAPAHLRGALNGAHPTMASLGIVGGYVLGAITDWRTAAWWSGASPIVVLVLMHVTCYESPIWLVSKGRVEEAARSLHAYARRNDTEEGRERLPERQLEWLVQRRVCSESYTVEMPWYQAILNLFTQPVGYKPLLLLTVIFLAQNFSGVYITLFYAAPFFKEMGVQVDPFQAAILVGLTRLFTGVLAVVLIRKVGNRRLMTTASLGMAVCMMLSGYFTLYPENGLDGWVAVGLVLLYVSMSCCGLLTLPWTMTAELFPDRLRDVGQSFAVFTANLIEFAALQLYPTLMNGLQYGPVTGPVGIQWFFAAVALANVVFAIFFLPETRGKSLQEIEEHYQFNTLWLGRVKAPLEEPVAEAGADVFVISTTTVTDVDARKSSSESVVDVSQGDSYKL</sequence>
<feature type="transmembrane region" description="Helical" evidence="5">
    <location>
        <begin position="298"/>
        <end position="321"/>
    </location>
</feature>
<evidence type="ECO:0000256" key="1">
    <source>
        <dbReference type="ARBA" id="ARBA00004141"/>
    </source>
</evidence>
<feature type="domain" description="Major facilitator superfamily (MFS) profile" evidence="6">
    <location>
        <begin position="48"/>
        <end position="489"/>
    </location>
</feature>
<dbReference type="OrthoDB" id="6612291at2759"/>
<keyword evidence="7" id="KW-1185">Reference proteome</keyword>
<dbReference type="InterPro" id="IPR020846">
    <property type="entry name" value="MFS_dom"/>
</dbReference>
<dbReference type="InParanoid" id="A0A6P8ZTP7"/>
<protein>
    <submittedName>
        <fullName evidence="8">Facilitated trehalose transporter Tret1-like</fullName>
    </submittedName>
</protein>
<feature type="transmembrane region" description="Helical" evidence="5">
    <location>
        <begin position="468"/>
        <end position="485"/>
    </location>
</feature>
<accession>A0A6P8ZTP7</accession>
<evidence type="ECO:0000256" key="4">
    <source>
        <dbReference type="ARBA" id="ARBA00023136"/>
    </source>
</evidence>
<dbReference type="InterPro" id="IPR050549">
    <property type="entry name" value="MFS_Trehalose_Transporter"/>
</dbReference>
<evidence type="ECO:0000259" key="6">
    <source>
        <dbReference type="PROSITE" id="PS50850"/>
    </source>
</evidence>
<feature type="transmembrane region" description="Helical" evidence="5">
    <location>
        <begin position="202"/>
        <end position="222"/>
    </location>
</feature>
<proteinExistence type="predicted"/>
<dbReference type="Pfam" id="PF00083">
    <property type="entry name" value="Sugar_tr"/>
    <property type="match status" value="1"/>
</dbReference>
<keyword evidence="2 5" id="KW-0812">Transmembrane</keyword>
<dbReference type="RefSeq" id="XP_034248386.1">
    <property type="nucleotide sequence ID" value="XM_034392495.1"/>
</dbReference>
<feature type="transmembrane region" description="Helical" evidence="5">
    <location>
        <begin position="333"/>
        <end position="355"/>
    </location>
</feature>
<evidence type="ECO:0000256" key="2">
    <source>
        <dbReference type="ARBA" id="ARBA00022692"/>
    </source>
</evidence>
<dbReference type="PROSITE" id="PS50850">
    <property type="entry name" value="MFS"/>
    <property type="match status" value="1"/>
</dbReference>
<dbReference type="GeneID" id="117649600"/>
<dbReference type="KEGG" id="tpal:117649600"/>
<reference evidence="8" key="1">
    <citation type="submission" date="2025-08" db="UniProtKB">
        <authorList>
            <consortium name="RefSeq"/>
        </authorList>
    </citation>
    <scope>IDENTIFICATION</scope>
    <source>
        <tissue evidence="8">Total insect</tissue>
    </source>
</reference>
<keyword evidence="4 5" id="KW-0472">Membrane</keyword>
<feature type="transmembrane region" description="Helical" evidence="5">
    <location>
        <begin position="367"/>
        <end position="385"/>
    </location>
</feature>
<name>A0A6P8ZTP7_THRPL</name>
<evidence type="ECO:0000313" key="7">
    <source>
        <dbReference type="Proteomes" id="UP000515158"/>
    </source>
</evidence>
<feature type="transmembrane region" description="Helical" evidence="5">
    <location>
        <begin position="144"/>
        <end position="162"/>
    </location>
</feature>
<evidence type="ECO:0000313" key="8">
    <source>
        <dbReference type="RefSeq" id="XP_034248386.1"/>
    </source>
</evidence>
<evidence type="ECO:0000256" key="5">
    <source>
        <dbReference type="SAM" id="Phobius"/>
    </source>
</evidence>
<dbReference type="Gene3D" id="1.20.1250.20">
    <property type="entry name" value="MFS general substrate transporter like domains"/>
    <property type="match status" value="1"/>
</dbReference>
<feature type="transmembrane region" description="Helical" evidence="5">
    <location>
        <begin position="174"/>
        <end position="196"/>
    </location>
</feature>
<dbReference type="FunFam" id="1.20.1250.20:FF:000249">
    <property type="entry name" value="facilitated trehalose transporter Tret1"/>
    <property type="match status" value="1"/>
</dbReference>
<keyword evidence="3 5" id="KW-1133">Transmembrane helix</keyword>
<dbReference type="PANTHER" id="PTHR48021:SF24">
    <property type="entry name" value="MAJOR FACILITATOR SUPERFAMILY (MFS) PROFILE DOMAIN-CONTAINING PROTEIN"/>
    <property type="match status" value="1"/>
</dbReference>
<evidence type="ECO:0000256" key="3">
    <source>
        <dbReference type="ARBA" id="ARBA00022989"/>
    </source>
</evidence>
<comment type="subcellular location">
    <subcellularLocation>
        <location evidence="1">Membrane</location>
        <topology evidence="1">Multi-pass membrane protein</topology>
    </subcellularLocation>
</comment>
<dbReference type="SUPFAM" id="SSF103473">
    <property type="entry name" value="MFS general substrate transporter"/>
    <property type="match status" value="1"/>
</dbReference>
<dbReference type="GO" id="GO:0022857">
    <property type="term" value="F:transmembrane transporter activity"/>
    <property type="evidence" value="ECO:0007669"/>
    <property type="project" value="InterPro"/>
</dbReference>
<dbReference type="AlphaFoldDB" id="A0A6P8ZTP7"/>
<feature type="transmembrane region" description="Helical" evidence="5">
    <location>
        <begin position="428"/>
        <end position="448"/>
    </location>
</feature>
<feature type="transmembrane region" description="Helical" evidence="5">
    <location>
        <begin position="391"/>
        <end position="416"/>
    </location>
</feature>
<dbReference type="InterPro" id="IPR005828">
    <property type="entry name" value="MFS_sugar_transport-like"/>
</dbReference>
<dbReference type="GO" id="GO:0016020">
    <property type="term" value="C:membrane"/>
    <property type="evidence" value="ECO:0007669"/>
    <property type="project" value="UniProtKB-SubCell"/>
</dbReference>
<dbReference type="InterPro" id="IPR036259">
    <property type="entry name" value="MFS_trans_sf"/>
</dbReference>
<dbReference type="PANTHER" id="PTHR48021">
    <property type="match status" value="1"/>
</dbReference>
<gene>
    <name evidence="8" type="primary">LOC117649600</name>
</gene>
<organism evidence="8">
    <name type="scientific">Thrips palmi</name>
    <name type="common">Melon thrips</name>
    <dbReference type="NCBI Taxonomy" id="161013"/>
    <lineage>
        <taxon>Eukaryota</taxon>
        <taxon>Metazoa</taxon>
        <taxon>Ecdysozoa</taxon>
        <taxon>Arthropoda</taxon>
        <taxon>Hexapoda</taxon>
        <taxon>Insecta</taxon>
        <taxon>Pterygota</taxon>
        <taxon>Neoptera</taxon>
        <taxon>Paraneoptera</taxon>
        <taxon>Thysanoptera</taxon>
        <taxon>Terebrantia</taxon>
        <taxon>Thripoidea</taxon>
        <taxon>Thripidae</taxon>
        <taxon>Thrips</taxon>
    </lineage>
</organism>
<feature type="transmembrane region" description="Helical" evidence="5">
    <location>
        <begin position="120"/>
        <end position="138"/>
    </location>
</feature>
<feature type="transmembrane region" description="Helical" evidence="5">
    <location>
        <begin position="88"/>
        <end position="108"/>
    </location>
</feature>